<organism evidence="2 3">
    <name type="scientific">Pandoraea terrae</name>
    <dbReference type="NCBI Taxonomy" id="1537710"/>
    <lineage>
        <taxon>Bacteria</taxon>
        <taxon>Pseudomonadati</taxon>
        <taxon>Pseudomonadota</taxon>
        <taxon>Betaproteobacteria</taxon>
        <taxon>Burkholderiales</taxon>
        <taxon>Burkholderiaceae</taxon>
        <taxon>Pandoraea</taxon>
    </lineage>
</organism>
<dbReference type="Gene3D" id="1.10.260.40">
    <property type="entry name" value="lambda repressor-like DNA-binding domains"/>
    <property type="match status" value="1"/>
</dbReference>
<sequence>MPRHGRWSDGAVIHRCRRYNSPTEPGGGELNQLATNSNAPRGARFNFRSIGERLRAYRMAAALRSEDVAERLAISRAAIYNLERGEIVKIDTLERLAALFNVSLANLLGVEVEYHNSAVSYFERMRQLESRSGRIVAHFDPISFLLTSDAYDSWLREMLEESIPSQLADADWTQTIDRVLGILQERKQAFSRMRPNVTSLIGLRQIEQFLHHGLVGRLGLPPEVQASRRQAARDEVARIVEFLETDTLGVQIGIVSDHVPNETFQIFEAAEQTYVAVSPFRLGELPNLRNGIATITTSPDAVTMYGAMIDRLWADSAKGREGAALLRLLLAHI</sequence>
<dbReference type="InterPro" id="IPR001387">
    <property type="entry name" value="Cro/C1-type_HTH"/>
</dbReference>
<name>A0A5E4W9T9_9BURK</name>
<dbReference type="OrthoDB" id="6901161at2"/>
<keyword evidence="2" id="KW-0238">DNA-binding</keyword>
<dbReference type="SMART" id="SM00530">
    <property type="entry name" value="HTH_XRE"/>
    <property type="match status" value="1"/>
</dbReference>
<dbReference type="AlphaFoldDB" id="A0A5E4W9T9"/>
<dbReference type="GO" id="GO:0003677">
    <property type="term" value="F:DNA binding"/>
    <property type="evidence" value="ECO:0007669"/>
    <property type="project" value="UniProtKB-KW"/>
</dbReference>
<evidence type="ECO:0000259" key="1">
    <source>
        <dbReference type="PROSITE" id="PS50943"/>
    </source>
</evidence>
<dbReference type="PROSITE" id="PS50943">
    <property type="entry name" value="HTH_CROC1"/>
    <property type="match status" value="1"/>
</dbReference>
<feature type="domain" description="HTH cro/C1-type" evidence="1">
    <location>
        <begin position="54"/>
        <end position="107"/>
    </location>
</feature>
<dbReference type="Pfam" id="PF13560">
    <property type="entry name" value="HTH_31"/>
    <property type="match status" value="1"/>
</dbReference>
<protein>
    <submittedName>
        <fullName evidence="2">DNA-binding protein</fullName>
    </submittedName>
</protein>
<accession>A0A5E4W9T9</accession>
<dbReference type="SUPFAM" id="SSF47413">
    <property type="entry name" value="lambda repressor-like DNA-binding domains"/>
    <property type="match status" value="1"/>
</dbReference>
<dbReference type="Proteomes" id="UP000414233">
    <property type="component" value="Unassembled WGS sequence"/>
</dbReference>
<evidence type="ECO:0000313" key="3">
    <source>
        <dbReference type="Proteomes" id="UP000414233"/>
    </source>
</evidence>
<proteinExistence type="predicted"/>
<reference evidence="2 3" key="1">
    <citation type="submission" date="2019-08" db="EMBL/GenBank/DDBJ databases">
        <authorList>
            <person name="Peeters C."/>
        </authorList>
    </citation>
    <scope>NUCLEOTIDE SEQUENCE [LARGE SCALE GENOMIC DNA]</scope>
    <source>
        <strain evidence="2 3">LMG 30175</strain>
    </source>
</reference>
<dbReference type="EMBL" id="CABPRZ010000012">
    <property type="protein sequence ID" value="VVE20883.1"/>
    <property type="molecule type" value="Genomic_DNA"/>
</dbReference>
<keyword evidence="3" id="KW-1185">Reference proteome</keyword>
<dbReference type="InterPro" id="IPR010982">
    <property type="entry name" value="Lambda_DNA-bd_dom_sf"/>
</dbReference>
<evidence type="ECO:0000313" key="2">
    <source>
        <dbReference type="EMBL" id="VVE20883.1"/>
    </source>
</evidence>
<gene>
    <name evidence="2" type="ORF">PTE30175_03047</name>
</gene>
<dbReference type="CDD" id="cd00093">
    <property type="entry name" value="HTH_XRE"/>
    <property type="match status" value="1"/>
</dbReference>